<dbReference type="EMBL" id="AOGZ02000019">
    <property type="protein sequence ID" value="EOQ94805.1"/>
    <property type="molecule type" value="Genomic_DNA"/>
</dbReference>
<keyword evidence="2" id="KW-1185">Reference proteome</keyword>
<gene>
    <name evidence="1" type="ORF">LEP1GSC195_1392</name>
</gene>
<reference evidence="1" key="1">
    <citation type="submission" date="2013-04" db="EMBL/GenBank/DDBJ databases">
        <authorList>
            <person name="Harkins D.M."/>
            <person name="Durkin A.S."/>
            <person name="Brinkac L.M."/>
            <person name="Haft D.H."/>
            <person name="Selengut J.D."/>
            <person name="Sanka R."/>
            <person name="DePew J."/>
            <person name="Purushe J."/>
            <person name="Galloway R.L."/>
            <person name="Vinetz J.M."/>
            <person name="Sutton G.G."/>
            <person name="Nierman W.C."/>
            <person name="Fouts D.E."/>
        </authorList>
    </citation>
    <scope>NUCLEOTIDE SEQUENCE [LARGE SCALE GENOMIC DNA]</scope>
    <source>
        <strain evidence="1">CDC</strain>
    </source>
</reference>
<name>R9A3K1_9LEPT</name>
<evidence type="ECO:0000313" key="1">
    <source>
        <dbReference type="EMBL" id="EOQ94805.1"/>
    </source>
</evidence>
<comment type="caution">
    <text evidence="1">The sequence shown here is derived from an EMBL/GenBank/DDBJ whole genome shotgun (WGS) entry which is preliminary data.</text>
</comment>
<evidence type="ECO:0000313" key="2">
    <source>
        <dbReference type="Proteomes" id="UP000013984"/>
    </source>
</evidence>
<dbReference type="RefSeq" id="WP_015683087.1">
    <property type="nucleotide sequence ID" value="NZ_AOGZ02000019.1"/>
</dbReference>
<dbReference type="Proteomes" id="UP000013984">
    <property type="component" value="Unassembled WGS sequence"/>
</dbReference>
<dbReference type="AlphaFoldDB" id="R9A3K1"/>
<protein>
    <submittedName>
        <fullName evidence="1">Uncharacterized protein</fullName>
    </submittedName>
</protein>
<proteinExistence type="predicted"/>
<sequence length="75" mass="8824">MKTPEQIYVKSEKLFDPNAELLIAYPFGFKQRHVNDRGYINYNGNLIMIGNPLTGLMSVLKKIRFRFYLVREIIS</sequence>
<organism evidence="1 2">
    <name type="scientific">Leptospira wolbachii serovar Codice str. CDC</name>
    <dbReference type="NCBI Taxonomy" id="1218599"/>
    <lineage>
        <taxon>Bacteria</taxon>
        <taxon>Pseudomonadati</taxon>
        <taxon>Spirochaetota</taxon>
        <taxon>Spirochaetia</taxon>
        <taxon>Leptospirales</taxon>
        <taxon>Leptospiraceae</taxon>
        <taxon>Leptospira</taxon>
    </lineage>
</organism>
<accession>R9A3K1</accession>